<sequence>MNTDPELSQPVQELLKNIREHFPAQITIQVDDQASGRISHDAAQQEMQKDGSMILHVYDQTDLNYTISHELLHLEMYLKGFPAMGLPVTTSDPHLDDQIAATGVAIYNSASHLIIGAEQRRNGIITKETEQAFIRGISDVVPAEEPNADQGDDPRFFYRVLTLLDGLAFFADHEDSLPAEWLQMYPEAFKYAQRLYATMTAKVIDSPFALRRAIVKTFRDFDAMLDELGYMPMPHDQFVALSPVLSERQTKLEFRQVFDILHTDYLNRETKEKAFLAIGKSDRQMAFALPLKELSQDAALKIYDQKAADILKQFQIGYALRN</sequence>
<dbReference type="RefSeq" id="WP_035440225.1">
    <property type="nucleotide sequence ID" value="NZ_AUEH01000019.1"/>
</dbReference>
<comment type="caution">
    <text evidence="1">The sequence shown here is derived from an EMBL/GenBank/DDBJ whole genome shotgun (WGS) entry which is preliminary data.</text>
</comment>
<evidence type="ECO:0000313" key="2">
    <source>
        <dbReference type="Proteomes" id="UP000050949"/>
    </source>
</evidence>
<protein>
    <recommendedName>
        <fullName evidence="3">IpaB EvcA family protein</fullName>
    </recommendedName>
</protein>
<dbReference type="eggNOG" id="ENOG502ZU5A">
    <property type="taxonomic scope" value="Bacteria"/>
</dbReference>
<dbReference type="AlphaFoldDB" id="A0A0R1X751"/>
<dbReference type="PATRIC" id="fig|1122147.4.peg.362"/>
<dbReference type="GeneID" id="78511345"/>
<name>A0A0R1X751_9LACO</name>
<proteinExistence type="predicted"/>
<dbReference type="OrthoDB" id="2246846at2"/>
<gene>
    <name evidence="1" type="ORF">FC91_GL000347</name>
</gene>
<accession>A0A0R1X751</accession>
<evidence type="ECO:0000313" key="1">
    <source>
        <dbReference type="EMBL" id="KRM25872.1"/>
    </source>
</evidence>
<organism evidence="1 2">
    <name type="scientific">Schleiferilactobacillus harbinensis DSM 16991</name>
    <dbReference type="NCBI Taxonomy" id="1122147"/>
    <lineage>
        <taxon>Bacteria</taxon>
        <taxon>Bacillati</taxon>
        <taxon>Bacillota</taxon>
        <taxon>Bacilli</taxon>
        <taxon>Lactobacillales</taxon>
        <taxon>Lactobacillaceae</taxon>
        <taxon>Schleiferilactobacillus</taxon>
    </lineage>
</organism>
<dbReference type="Proteomes" id="UP000050949">
    <property type="component" value="Unassembled WGS sequence"/>
</dbReference>
<dbReference type="EMBL" id="AZFW01000095">
    <property type="protein sequence ID" value="KRM25872.1"/>
    <property type="molecule type" value="Genomic_DNA"/>
</dbReference>
<evidence type="ECO:0008006" key="3">
    <source>
        <dbReference type="Google" id="ProtNLM"/>
    </source>
</evidence>
<reference evidence="1 2" key="1">
    <citation type="journal article" date="2015" name="Genome Announc.">
        <title>Expanding the biotechnology potential of lactobacilli through comparative genomics of 213 strains and associated genera.</title>
        <authorList>
            <person name="Sun Z."/>
            <person name="Harris H.M."/>
            <person name="McCann A."/>
            <person name="Guo C."/>
            <person name="Argimon S."/>
            <person name="Zhang W."/>
            <person name="Yang X."/>
            <person name="Jeffery I.B."/>
            <person name="Cooney J.C."/>
            <person name="Kagawa T.F."/>
            <person name="Liu W."/>
            <person name="Song Y."/>
            <person name="Salvetti E."/>
            <person name="Wrobel A."/>
            <person name="Rasinkangas P."/>
            <person name="Parkhill J."/>
            <person name="Rea M.C."/>
            <person name="O'Sullivan O."/>
            <person name="Ritari J."/>
            <person name="Douillard F.P."/>
            <person name="Paul Ross R."/>
            <person name="Yang R."/>
            <person name="Briner A.E."/>
            <person name="Felis G.E."/>
            <person name="de Vos W.M."/>
            <person name="Barrangou R."/>
            <person name="Klaenhammer T.R."/>
            <person name="Caufield P.W."/>
            <person name="Cui Y."/>
            <person name="Zhang H."/>
            <person name="O'Toole P.W."/>
        </authorList>
    </citation>
    <scope>NUCLEOTIDE SEQUENCE [LARGE SCALE GENOMIC DNA]</scope>
    <source>
        <strain evidence="1 2">DSM 16991</strain>
    </source>
</reference>